<dbReference type="Proteomes" id="UP000694540">
    <property type="component" value="Unplaced"/>
</dbReference>
<evidence type="ECO:0000313" key="4">
    <source>
        <dbReference type="Proteomes" id="UP000694540"/>
    </source>
</evidence>
<organism evidence="3 4">
    <name type="scientific">Catagonus wagneri</name>
    <name type="common">Chacoan peccary</name>
    <dbReference type="NCBI Taxonomy" id="51154"/>
    <lineage>
        <taxon>Eukaryota</taxon>
        <taxon>Metazoa</taxon>
        <taxon>Chordata</taxon>
        <taxon>Craniata</taxon>
        <taxon>Vertebrata</taxon>
        <taxon>Euteleostomi</taxon>
        <taxon>Mammalia</taxon>
        <taxon>Eutheria</taxon>
        <taxon>Laurasiatheria</taxon>
        <taxon>Artiodactyla</taxon>
        <taxon>Suina</taxon>
        <taxon>Tayassuidae</taxon>
        <taxon>Catagonus</taxon>
    </lineage>
</organism>
<feature type="domain" description="Glycosyltransferase 2-like" evidence="2">
    <location>
        <begin position="27"/>
        <end position="128"/>
    </location>
</feature>
<sequence length="302" mass="32419">MAIIDKWKEKLEAAGILVVIGGHDSPSPRGVGYSKNQAIAQSSGTYLCFLDSDDVMMPQRVRLQLAAAVQHPTSIVGCQVQREPPSSTQRYTRWVNQLQPGQLLTQAFTSHGPTVLMPTWFCSRAWFSRVGPFDEGGRVSAPGSRSGWGGPAFRPVGPESTKASRSSRPRVLSLPDRGGPAARLCWRRGCREEAVAPGTRSPVAPAWPWSLRLAEGCLRDSAGRGAVRLLPPRALGSRWPGSFLCTLAHLCVGPHPQGSGYTSLCPDTGSRTLASSVLLFLSPDSLGVNSQAALRKEIFAPP</sequence>
<dbReference type="PANTHER" id="PTHR22916">
    <property type="entry name" value="GLYCOSYLTRANSFERASE"/>
    <property type="match status" value="1"/>
</dbReference>
<protein>
    <recommendedName>
        <fullName evidence="2">Glycosyltransferase 2-like domain-containing protein</fullName>
    </recommendedName>
</protein>
<feature type="region of interest" description="Disordered" evidence="1">
    <location>
        <begin position="138"/>
        <end position="175"/>
    </location>
</feature>
<dbReference type="Gene3D" id="3.90.550.10">
    <property type="entry name" value="Spore Coat Polysaccharide Biosynthesis Protein SpsA, Chain A"/>
    <property type="match status" value="1"/>
</dbReference>
<feature type="compositionally biased region" description="Low complexity" evidence="1">
    <location>
        <begin position="164"/>
        <end position="175"/>
    </location>
</feature>
<keyword evidence="4" id="KW-1185">Reference proteome</keyword>
<evidence type="ECO:0000313" key="3">
    <source>
        <dbReference type="Ensembl" id="ENSCWAP00000013241.1"/>
    </source>
</evidence>
<name>A0A8C3WF38_9CETA</name>
<evidence type="ECO:0000256" key="1">
    <source>
        <dbReference type="SAM" id="MobiDB-lite"/>
    </source>
</evidence>
<reference evidence="3" key="2">
    <citation type="submission" date="2025-09" db="UniProtKB">
        <authorList>
            <consortium name="Ensembl"/>
        </authorList>
    </citation>
    <scope>IDENTIFICATION</scope>
</reference>
<proteinExistence type="predicted"/>
<evidence type="ECO:0000259" key="2">
    <source>
        <dbReference type="Pfam" id="PF00535"/>
    </source>
</evidence>
<dbReference type="AlphaFoldDB" id="A0A8C3WF38"/>
<dbReference type="InterPro" id="IPR029044">
    <property type="entry name" value="Nucleotide-diphossugar_trans"/>
</dbReference>
<reference evidence="3" key="1">
    <citation type="submission" date="2025-08" db="UniProtKB">
        <authorList>
            <consortium name="Ensembl"/>
        </authorList>
    </citation>
    <scope>IDENTIFICATION</scope>
</reference>
<dbReference type="SUPFAM" id="SSF53448">
    <property type="entry name" value="Nucleotide-diphospho-sugar transferases"/>
    <property type="match status" value="1"/>
</dbReference>
<dbReference type="Ensembl" id="ENSCWAT00000014382.1">
    <property type="protein sequence ID" value="ENSCWAP00000013241.1"/>
    <property type="gene ID" value="ENSCWAG00000010305.1"/>
</dbReference>
<dbReference type="PANTHER" id="PTHR22916:SF3">
    <property type="entry name" value="UDP-GLCNAC:BETAGAL BETA-1,3-N-ACETYLGLUCOSAMINYLTRANSFERASE-LIKE PROTEIN 1"/>
    <property type="match status" value="1"/>
</dbReference>
<accession>A0A8C3WF38</accession>
<dbReference type="GO" id="GO:0016758">
    <property type="term" value="F:hexosyltransferase activity"/>
    <property type="evidence" value="ECO:0007669"/>
    <property type="project" value="UniProtKB-ARBA"/>
</dbReference>
<dbReference type="Pfam" id="PF00535">
    <property type="entry name" value="Glycos_transf_2"/>
    <property type="match status" value="1"/>
</dbReference>
<dbReference type="GeneTree" id="ENSGT01150000290285"/>
<dbReference type="InterPro" id="IPR001173">
    <property type="entry name" value="Glyco_trans_2-like"/>
</dbReference>